<feature type="region of interest" description="Disordered" evidence="1">
    <location>
        <begin position="1"/>
        <end position="25"/>
    </location>
</feature>
<protein>
    <submittedName>
        <fullName evidence="2">Uncharacterized protein</fullName>
    </submittedName>
</protein>
<dbReference type="Proteomes" id="UP000003191">
    <property type="component" value="Unassembled WGS sequence"/>
</dbReference>
<keyword evidence="3" id="KW-1185">Reference proteome</keyword>
<reference evidence="2 3" key="1">
    <citation type="submission" date="2010-02" db="EMBL/GenBank/DDBJ databases">
        <authorList>
            <person name="Weinstock G."/>
            <person name="Sodergren E."/>
            <person name="Clifton S."/>
            <person name="Fulton L."/>
            <person name="Fulton B."/>
            <person name="Courtney L."/>
            <person name="Fronick C."/>
            <person name="Harrison M."/>
            <person name="Strong C."/>
            <person name="Farmer C."/>
            <person name="Delahaunty K."/>
            <person name="Markovic C."/>
            <person name="Hall O."/>
            <person name="Minx P."/>
            <person name="Tomlinson C."/>
            <person name="Mitreva M."/>
            <person name="Nelson J."/>
            <person name="Hou S."/>
            <person name="Wollam A."/>
            <person name="Pepin K.H."/>
            <person name="Johnson M."/>
            <person name="Bhonagiri V."/>
            <person name="Zhang X."/>
            <person name="Suruliraj S."/>
            <person name="Warren W."/>
            <person name="Chinwalla A."/>
            <person name="Mardis E.R."/>
            <person name="Wilson R.K."/>
        </authorList>
    </citation>
    <scope>NUCLEOTIDE SEQUENCE [LARGE SCALE GENOMIC DNA]</scope>
    <source>
        <strain evidence="2 3">DSM 20213</strain>
    </source>
</reference>
<dbReference type="EMBL" id="ACCG02000040">
    <property type="protein sequence ID" value="EFE88073.1"/>
    <property type="molecule type" value="Genomic_DNA"/>
</dbReference>
<evidence type="ECO:0000313" key="3">
    <source>
        <dbReference type="Proteomes" id="UP000003191"/>
    </source>
</evidence>
<dbReference type="HOGENOM" id="CLU_3209007_0_0_11"/>
<evidence type="ECO:0000256" key="1">
    <source>
        <dbReference type="SAM" id="MobiDB-lite"/>
    </source>
</evidence>
<sequence length="45" mass="4958">PTREKNVVVGPQWAQRPGRPTGCAGQTRKVGVVRQTSVEWVKAQN</sequence>
<dbReference type="AlphaFoldDB" id="D4BSI6"/>
<comment type="caution">
    <text evidence="2">The sequence shown here is derived from an EMBL/GenBank/DDBJ whole genome shotgun (WGS) entry which is preliminary data.</text>
</comment>
<gene>
    <name evidence="2" type="ORF">BIFBRE_05078</name>
</gene>
<name>D4BSI6_BIFBR</name>
<organism evidence="2 3">
    <name type="scientific">Bifidobacterium breve DSM 20213 = JCM 1192</name>
    <dbReference type="NCBI Taxonomy" id="518634"/>
    <lineage>
        <taxon>Bacteria</taxon>
        <taxon>Bacillati</taxon>
        <taxon>Actinomycetota</taxon>
        <taxon>Actinomycetes</taxon>
        <taxon>Bifidobacteriales</taxon>
        <taxon>Bifidobacteriaceae</taxon>
        <taxon>Bifidobacterium</taxon>
    </lineage>
</organism>
<proteinExistence type="predicted"/>
<evidence type="ECO:0000313" key="2">
    <source>
        <dbReference type="EMBL" id="EFE88073.1"/>
    </source>
</evidence>
<feature type="non-terminal residue" evidence="2">
    <location>
        <position position="1"/>
    </location>
</feature>
<accession>D4BSI6</accession>